<comment type="caution">
    <text evidence="3">The sequence shown here is derived from an EMBL/GenBank/DDBJ whole genome shotgun (WGS) entry which is preliminary data.</text>
</comment>
<feature type="region of interest" description="Disordered" evidence="1">
    <location>
        <begin position="88"/>
        <end position="126"/>
    </location>
</feature>
<reference evidence="3" key="1">
    <citation type="journal article" date="2021" name="Microbiology">
        <title>Metagenomic Analysis of the Microbial Community in the Underground Coal Fire Area (Kemerovo Region, Russia) Revealed Predominance of Thermophilic Members of the Phyla Deinococcus-thermus, Aquificae, and Firmicutes.</title>
        <authorList>
            <person name="Kadnikov V."/>
            <person name="Mardanov A.V."/>
            <person name="Beletsky A.V."/>
            <person name="Karnachuk O.V."/>
            <person name="Ravin N.V."/>
        </authorList>
    </citation>
    <scope>NUCLEOTIDE SEQUENCE</scope>
    <source>
        <strain evidence="3">RBS10-49</strain>
    </source>
</reference>
<dbReference type="Proteomes" id="UP000748108">
    <property type="component" value="Unassembled WGS sequence"/>
</dbReference>
<evidence type="ECO:0000256" key="2">
    <source>
        <dbReference type="SAM" id="Phobius"/>
    </source>
</evidence>
<feature type="transmembrane region" description="Helical" evidence="2">
    <location>
        <begin position="6"/>
        <end position="23"/>
    </location>
</feature>
<feature type="compositionally biased region" description="Basic and acidic residues" evidence="1">
    <location>
        <begin position="88"/>
        <end position="111"/>
    </location>
</feature>
<feature type="transmembrane region" description="Helical" evidence="2">
    <location>
        <begin position="32"/>
        <end position="51"/>
    </location>
</feature>
<keyword evidence="2" id="KW-0812">Transmembrane</keyword>
<keyword evidence="2" id="KW-0472">Membrane</keyword>
<accession>A0A947CV19</accession>
<name>A0A947CV19_HYDSH</name>
<protein>
    <submittedName>
        <fullName evidence="3">Uncharacterized protein</fullName>
    </submittedName>
</protein>
<dbReference type="EMBL" id="JAHHQF010000002">
    <property type="protein sequence ID" value="MBT9281068.1"/>
    <property type="molecule type" value="Genomic_DNA"/>
</dbReference>
<evidence type="ECO:0000256" key="1">
    <source>
        <dbReference type="SAM" id="MobiDB-lite"/>
    </source>
</evidence>
<proteinExistence type="predicted"/>
<keyword evidence="2" id="KW-1133">Transmembrane helix</keyword>
<evidence type="ECO:0000313" key="3">
    <source>
        <dbReference type="EMBL" id="MBT9281068.1"/>
    </source>
</evidence>
<dbReference type="AlphaFoldDB" id="A0A947CV19"/>
<sequence>MGGLIWLAALAVSLWAAVLMLLLRDWIGWRPAAVAVWSGMILLAALAFSAIPYGGRGWTAAVLGAALFFPLIVLDHWNESRTARERLAVERPAGKDAPSDEVWKSESRTSENADEPGAEGDRFFTG</sequence>
<evidence type="ECO:0000313" key="4">
    <source>
        <dbReference type="Proteomes" id="UP000748108"/>
    </source>
</evidence>
<gene>
    <name evidence="3" type="ORF">KM312_00085</name>
</gene>
<organism evidence="3 4">
    <name type="scientific">Hydrogenibacillus schlegelii</name>
    <name type="common">Bacillus schlegelii</name>
    <dbReference type="NCBI Taxonomy" id="1484"/>
    <lineage>
        <taxon>Bacteria</taxon>
        <taxon>Bacillati</taxon>
        <taxon>Bacillota</taxon>
        <taxon>Bacilli</taxon>
        <taxon>Bacillales</taxon>
        <taxon>Bacillales Family X. Incertae Sedis</taxon>
        <taxon>Hydrogenibacillus</taxon>
    </lineage>
</organism>
<feature type="transmembrane region" description="Helical" evidence="2">
    <location>
        <begin position="57"/>
        <end position="77"/>
    </location>
</feature>